<dbReference type="SUPFAM" id="SSF52047">
    <property type="entry name" value="RNI-like"/>
    <property type="match status" value="1"/>
</dbReference>
<comment type="caution">
    <text evidence="1">The sequence shown here is derived from an EMBL/GenBank/DDBJ whole genome shotgun (WGS) entry which is preliminary data.</text>
</comment>
<dbReference type="Proteomes" id="UP000465221">
    <property type="component" value="Unassembled WGS sequence"/>
</dbReference>
<accession>A0A8H3N827</accession>
<organism evidence="1 2">
    <name type="scientific">Aspergillus udagawae</name>
    <dbReference type="NCBI Taxonomy" id="91492"/>
    <lineage>
        <taxon>Eukaryota</taxon>
        <taxon>Fungi</taxon>
        <taxon>Dikarya</taxon>
        <taxon>Ascomycota</taxon>
        <taxon>Pezizomycotina</taxon>
        <taxon>Eurotiomycetes</taxon>
        <taxon>Eurotiomycetidae</taxon>
        <taxon>Eurotiales</taxon>
        <taxon>Aspergillaceae</taxon>
        <taxon>Aspergillus</taxon>
        <taxon>Aspergillus subgen. Fumigati</taxon>
    </lineage>
</organism>
<evidence type="ECO:0000313" key="1">
    <source>
        <dbReference type="EMBL" id="GFF25793.1"/>
    </source>
</evidence>
<dbReference type="AlphaFoldDB" id="A0A8H3N827"/>
<protein>
    <recommendedName>
        <fullName evidence="3">F-box domain-containing protein</fullName>
    </recommendedName>
</protein>
<sequence length="451" mass="50892">MTSMTMAGPSLDTLPVELLTEISRYLCALCCGTYPYSLSQKHLSRLSRTCRRLRDVCQPLLFDHYYYSSQSVTPLLSFLRTLDARPDLAKCVTSLDFHEPGHGENLDDEDRQLVESCIAKLGLPPLPADWPDYLGVERSLLVAELVVASCPNIEALKFPMNPEWMVSVLASLPKDLTFAKLKRLDIWHYYISGDHYAIGYGKISGLLHASPSLEHLSLPSIETFYPGKAGVPTLEKLTDLDLGEGAPPPYFLKCTLEACPNLQTFRLHWVDTDGYDEDSEEWSPLDGWRALQAVQSSVREITFETNIEFPDNDNVAGGVSTLRDFARLEILEVGGSALQALYKVWAHHSRHASMEQFVYQVFPSTIKELTIWDPDASLIEAVRLLIREAARERYPRLARITISQSDHLSVWGFEVAQWQGAVERREFEGSTIDLSIQLPTILDYPDALYTF</sequence>
<proteinExistence type="predicted"/>
<dbReference type="InterPro" id="IPR032675">
    <property type="entry name" value="LRR_dom_sf"/>
</dbReference>
<gene>
    <name evidence="1" type="ORF">IFM46972_01546</name>
</gene>
<dbReference type="Gene3D" id="3.80.10.10">
    <property type="entry name" value="Ribonuclease Inhibitor"/>
    <property type="match status" value="1"/>
</dbReference>
<evidence type="ECO:0000313" key="2">
    <source>
        <dbReference type="Proteomes" id="UP000465221"/>
    </source>
</evidence>
<name>A0A8H3N827_9EURO</name>
<evidence type="ECO:0008006" key="3">
    <source>
        <dbReference type="Google" id="ProtNLM"/>
    </source>
</evidence>
<dbReference type="EMBL" id="BLKC01000007">
    <property type="protein sequence ID" value="GFF25793.1"/>
    <property type="molecule type" value="Genomic_DNA"/>
</dbReference>
<reference evidence="1 2" key="1">
    <citation type="submission" date="2020-01" db="EMBL/GenBank/DDBJ databases">
        <title>Draft genome sequence of Aspergillus udagawae IFM 46972.</title>
        <authorList>
            <person name="Takahashi H."/>
            <person name="Yaguchi T."/>
        </authorList>
    </citation>
    <scope>NUCLEOTIDE SEQUENCE [LARGE SCALE GENOMIC DNA]</scope>
    <source>
        <strain evidence="1 2">IFM 46972</strain>
    </source>
</reference>